<evidence type="ECO:0000256" key="1">
    <source>
        <dbReference type="ARBA" id="ARBA00022729"/>
    </source>
</evidence>
<feature type="compositionally biased region" description="Acidic residues" evidence="2">
    <location>
        <begin position="711"/>
        <end position="722"/>
    </location>
</feature>
<keyword evidence="1" id="KW-0732">Signal</keyword>
<evidence type="ECO:0000256" key="3">
    <source>
        <dbReference type="SAM" id="Phobius"/>
    </source>
</evidence>
<accession>A0ABR9PWM7</accession>
<dbReference type="RefSeq" id="WP_193429519.1">
    <property type="nucleotide sequence ID" value="NZ_JAAIYO010000011.1"/>
</dbReference>
<keyword evidence="3" id="KW-1133">Transmembrane helix</keyword>
<dbReference type="Proteomes" id="UP001516472">
    <property type="component" value="Unassembled WGS sequence"/>
</dbReference>
<keyword evidence="3" id="KW-0812">Transmembrane</keyword>
<proteinExistence type="predicted"/>
<organism evidence="4 5">
    <name type="scientific">Corallococcus soli</name>
    <dbReference type="NCBI Taxonomy" id="2710757"/>
    <lineage>
        <taxon>Bacteria</taxon>
        <taxon>Pseudomonadati</taxon>
        <taxon>Myxococcota</taxon>
        <taxon>Myxococcia</taxon>
        <taxon>Myxococcales</taxon>
        <taxon>Cystobacterineae</taxon>
        <taxon>Myxococcaceae</taxon>
        <taxon>Corallococcus</taxon>
    </lineage>
</organism>
<dbReference type="SUPFAM" id="SSF49464">
    <property type="entry name" value="Carboxypeptidase regulatory domain-like"/>
    <property type="match status" value="3"/>
</dbReference>
<feature type="transmembrane region" description="Helical" evidence="3">
    <location>
        <begin position="7"/>
        <end position="27"/>
    </location>
</feature>
<dbReference type="EMBL" id="JAAIYO010000011">
    <property type="protein sequence ID" value="MBE4752341.1"/>
    <property type="molecule type" value="Genomic_DNA"/>
</dbReference>
<dbReference type="InterPro" id="IPR013784">
    <property type="entry name" value="Carb-bd-like_fold"/>
</dbReference>
<comment type="caution">
    <text evidence="4">The sequence shown here is derived from an EMBL/GenBank/DDBJ whole genome shotgun (WGS) entry which is preliminary data.</text>
</comment>
<feature type="region of interest" description="Disordered" evidence="2">
    <location>
        <begin position="695"/>
        <end position="726"/>
    </location>
</feature>
<dbReference type="InterPro" id="IPR051417">
    <property type="entry name" value="SDr/BOS_complex"/>
</dbReference>
<reference evidence="4 5" key="1">
    <citation type="submission" date="2020-02" db="EMBL/GenBank/DDBJ databases">
        <authorList>
            <person name="Babadi Z.K."/>
            <person name="Risdian C."/>
            <person name="Ebrahimipour G.H."/>
            <person name="Wink J."/>
        </authorList>
    </citation>
    <scope>NUCLEOTIDE SEQUENCE [LARGE SCALE GENOMIC DNA]</scope>
    <source>
        <strain evidence="4 5">ZKHCc1 1396</strain>
    </source>
</reference>
<dbReference type="Gene3D" id="2.60.40.1120">
    <property type="entry name" value="Carboxypeptidase-like, regulatory domain"/>
    <property type="match status" value="3"/>
</dbReference>
<evidence type="ECO:0000313" key="4">
    <source>
        <dbReference type="EMBL" id="MBE4752341.1"/>
    </source>
</evidence>
<dbReference type="Pfam" id="PF13620">
    <property type="entry name" value="CarboxypepD_reg"/>
    <property type="match status" value="4"/>
</dbReference>
<feature type="region of interest" description="Disordered" evidence="2">
    <location>
        <begin position="32"/>
        <end position="60"/>
    </location>
</feature>
<dbReference type="Gene3D" id="2.60.130.10">
    <property type="entry name" value="Aromatic compound dioxygenase"/>
    <property type="match status" value="1"/>
</dbReference>
<keyword evidence="5" id="KW-1185">Reference proteome</keyword>
<keyword evidence="3" id="KW-0472">Membrane</keyword>
<dbReference type="PANTHER" id="PTHR23303">
    <property type="entry name" value="CARBOXYPEPTIDASE REGULATORY REGION-CONTAINING"/>
    <property type="match status" value="1"/>
</dbReference>
<protein>
    <submittedName>
        <fullName evidence="4">Carboxypeptidase regulatory-like domain-containing protein</fullName>
    </submittedName>
</protein>
<dbReference type="SUPFAM" id="SSF49452">
    <property type="entry name" value="Starch-binding domain-like"/>
    <property type="match status" value="3"/>
</dbReference>
<evidence type="ECO:0000313" key="5">
    <source>
        <dbReference type="Proteomes" id="UP001516472"/>
    </source>
</evidence>
<dbReference type="InterPro" id="IPR015889">
    <property type="entry name" value="Intradiol_dOase_core"/>
</dbReference>
<dbReference type="PANTHER" id="PTHR23303:SF14">
    <property type="entry name" value="BOS COMPLEX SUBUNIT NOMO1-RELATED"/>
    <property type="match status" value="1"/>
</dbReference>
<name>A0ABR9PWM7_9BACT</name>
<dbReference type="InterPro" id="IPR008969">
    <property type="entry name" value="CarboxyPept-like_regulatory"/>
</dbReference>
<sequence>MRKPSAVVIGGVLLLLLVGAGISWWWLRAPSPSPEGPSVTPSRPVRRPLSEAPPPPPRGALQVRGRVLDLRGQPVAGVEVSATVPLPGETLSELPCDTDPDVSLADGDCTTASAWDWALEMVASHRGSAFVLTRTASAQDGTFTLEGLPQGTVAVWALGPDGAALEEDVATGAQDVKLVLAPAQKLSGRVVDEDGAPLPGTRLTVLHTGNARYFEATADAEGRFAVGPLPMAIYTLAAAHPGKLSTWLQDLSPVPLEEDLVLHPPRRIVGQVLNGERPVPGVSVVEKAGGRIAVSDADGRFRFDNLLPSAYVMTAEHDGQRAWAQVELTEHPSDAEVTLSLGTAFFVDVTVRDTAGRPVRDAVVVAIGADRDAFDLGEVGEGVDKTRQTNAEGHARLGPLMARTYQFQVVAERMQDLTQERAVGRDTPPLEFVLSPAILVEGRVLDAQGQPVKEASLSLRPQPAETTPGKPRLFMHHRHMRIRTFEATTDDTGHFIIKVDKAMAGPLIVEAEGFLRREIQAQAPSSGIQVTLESGATVQGSVTSSSGAPVNGVDVTLSKGGVDEDDPEDHGRVDFAGSTEEDGTFVIRGVEPGSYAVWLAATAGGYQRLLPQRVDVRGSETVELALRLDLDGRMAGVVVDARGQPLAGVTVTAVAREDEASEGRSYSPLEAVTGPDGRFALEPLARDWDYELTATKPGYAMPRPPAKPEPEPEDDEDDEGSDELLGGLKLGRWVPDDEEPRVIARAGNLAVRVVLTAQSRITGRLVKPNGAPLTRFELNEEPVRDPRGAFTVFVDKPGLQHLTFQASGHALTQREVRVPAGRDVDLGEVRIEAGHTVRGRVVDDATGEPLEGVDISLSLPLAELKAAAEEESGEKYDIYDVHGGFLDTTTARDGTFTLPSVESRPYRLTAMHAKADYATLERALGPTEDTLELRLQGDTRLEVSVKDAQGKPYPAMVSAWAERDLEVISLLPDDEAKTVFRELEPGAYLVGLRAGSGPYVAPYKKVQVQPHRITRVELLATSPGTTVTLRWGERGAQGIALLFPGTVPLPASDDAAGQLRQKGLRTSSGNETWEHVPPGPYTLLVLHHRGQGRWLTYRQDVAVGTTAAQEVQVPTLTW</sequence>
<gene>
    <name evidence="4" type="ORF">G4177_29665</name>
</gene>
<evidence type="ECO:0000256" key="2">
    <source>
        <dbReference type="SAM" id="MobiDB-lite"/>
    </source>
</evidence>